<evidence type="ECO:0000313" key="1">
    <source>
        <dbReference type="EMBL" id="MBR0657404.1"/>
    </source>
</evidence>
<proteinExistence type="predicted"/>
<accession>A0AAF1KPE2</accession>
<keyword evidence="2" id="KW-1185">Reference proteome</keyword>
<comment type="caution">
    <text evidence="1">The sequence shown here is derived from an EMBL/GenBank/DDBJ whole genome shotgun (WGS) entry which is preliminary data.</text>
</comment>
<gene>
    <name evidence="1" type="ORF">GXW79_20175</name>
</gene>
<evidence type="ECO:0008006" key="3">
    <source>
        <dbReference type="Google" id="ProtNLM"/>
    </source>
</evidence>
<dbReference type="InterPro" id="IPR012334">
    <property type="entry name" value="Pectin_lyas_fold"/>
</dbReference>
<dbReference type="InterPro" id="IPR011050">
    <property type="entry name" value="Pectin_lyase_fold/virulence"/>
</dbReference>
<name>A0AAF1KPE2_9PROT</name>
<reference evidence="1" key="2">
    <citation type="journal article" date="2021" name="Syst. Appl. Microbiol.">
        <title>Roseomonas hellenica sp. nov., isolated from roots of wild-growing Alkanna tinctoria.</title>
        <authorList>
            <person name="Rat A."/>
            <person name="Naranjo H.D."/>
            <person name="Lebbe L."/>
            <person name="Cnockaert M."/>
            <person name="Krigas N."/>
            <person name="Grigoriadou K."/>
            <person name="Maloupa E."/>
            <person name="Willems A."/>
        </authorList>
    </citation>
    <scope>NUCLEOTIDE SEQUENCE</scope>
    <source>
        <strain evidence="1">LMG 28251</strain>
    </source>
</reference>
<dbReference type="Proteomes" id="UP001196068">
    <property type="component" value="Unassembled WGS sequence"/>
</dbReference>
<dbReference type="SUPFAM" id="SSF51126">
    <property type="entry name" value="Pectin lyase-like"/>
    <property type="match status" value="1"/>
</dbReference>
<dbReference type="EMBL" id="JAAEDH010000033">
    <property type="protein sequence ID" value="MBR0657404.1"/>
    <property type="molecule type" value="Genomic_DNA"/>
</dbReference>
<reference evidence="1" key="1">
    <citation type="submission" date="2020-01" db="EMBL/GenBank/DDBJ databases">
        <authorList>
            <person name="Rat A."/>
        </authorList>
    </citation>
    <scope>NUCLEOTIDE SEQUENCE</scope>
    <source>
        <strain evidence="1">LMG 28251</strain>
    </source>
</reference>
<organism evidence="1 2">
    <name type="scientific">Plastoroseomonas arctica</name>
    <dbReference type="NCBI Taxonomy" id="1509237"/>
    <lineage>
        <taxon>Bacteria</taxon>
        <taxon>Pseudomonadati</taxon>
        <taxon>Pseudomonadota</taxon>
        <taxon>Alphaproteobacteria</taxon>
        <taxon>Acetobacterales</taxon>
        <taxon>Acetobacteraceae</taxon>
        <taxon>Plastoroseomonas</taxon>
    </lineage>
</organism>
<dbReference type="Gene3D" id="2.160.20.10">
    <property type="entry name" value="Single-stranded right-handed beta-helix, Pectin lyase-like"/>
    <property type="match status" value="1"/>
</dbReference>
<evidence type="ECO:0000313" key="2">
    <source>
        <dbReference type="Proteomes" id="UP001196068"/>
    </source>
</evidence>
<sequence length="361" mass="38603">RPGRPAPATPPRPEAPSALRGALTPDGAIADGASHPLSARFPDLAAARASFPHASAMTDELDWCALQGAINRADAQGGGAVQVPNGGRGYVLNRTLVVNPNKVTMRGDGSLLDFRSLPAGGRAVWFKADGAPPYGHEKHVFEGFDLLGPGREQPDCIGVFCQTDTPPLSSRVQLRDCVVRSFRVGVELGHRAYLVSFSHCSFYDSTFVFRAPAGLEDAGESITFNQCALFNSYCLIANMAGCGLRFMGCSLDYASRIVWDNNGHIDFVSCHIEFAPPEEVPFHNGVGRVDFHGGFLQINGDGEPRVAGLFASNVADATYHMFGLRGWNWGTTTGKLAVGPGKIYWHAGAEIDAPPAGYGRR</sequence>
<protein>
    <recommendedName>
        <fullName evidence="3">Right handed beta helix domain-containing protein</fullName>
    </recommendedName>
</protein>
<feature type="non-terminal residue" evidence="1">
    <location>
        <position position="1"/>
    </location>
</feature>
<dbReference type="AlphaFoldDB" id="A0AAF1KPE2"/>